<name>A0A565ASU5_9BRAS</name>
<dbReference type="EMBL" id="CABITT030000001">
    <property type="protein sequence ID" value="VVA92160.1"/>
    <property type="molecule type" value="Genomic_DNA"/>
</dbReference>
<protein>
    <recommendedName>
        <fullName evidence="4">Pentacotripeptide-repeat region of PRORP domain-containing protein</fullName>
    </recommendedName>
</protein>
<dbReference type="AlphaFoldDB" id="A0A565ASU5"/>
<comment type="caution">
    <text evidence="2">The sequence shown here is derived from an EMBL/GenBank/DDBJ whole genome shotgun (WGS) entry which is preliminary data.</text>
</comment>
<evidence type="ECO:0000313" key="3">
    <source>
        <dbReference type="Proteomes" id="UP000489600"/>
    </source>
</evidence>
<keyword evidence="1" id="KW-0677">Repeat</keyword>
<dbReference type="Pfam" id="PF13041">
    <property type="entry name" value="PPR_2"/>
    <property type="match status" value="1"/>
</dbReference>
<dbReference type="PANTHER" id="PTHR47600:SF1">
    <property type="entry name" value="NUCLEIC ACID-BINDING, OB-FOLD-LIKE PROTEIN"/>
    <property type="match status" value="1"/>
</dbReference>
<organism evidence="2 3">
    <name type="scientific">Arabis nemorensis</name>
    <dbReference type="NCBI Taxonomy" id="586526"/>
    <lineage>
        <taxon>Eukaryota</taxon>
        <taxon>Viridiplantae</taxon>
        <taxon>Streptophyta</taxon>
        <taxon>Embryophyta</taxon>
        <taxon>Tracheophyta</taxon>
        <taxon>Spermatophyta</taxon>
        <taxon>Magnoliopsida</taxon>
        <taxon>eudicotyledons</taxon>
        <taxon>Gunneridae</taxon>
        <taxon>Pentapetalae</taxon>
        <taxon>rosids</taxon>
        <taxon>malvids</taxon>
        <taxon>Brassicales</taxon>
        <taxon>Brassicaceae</taxon>
        <taxon>Arabideae</taxon>
        <taxon>Arabis</taxon>
    </lineage>
</organism>
<evidence type="ECO:0000256" key="1">
    <source>
        <dbReference type="ARBA" id="ARBA00022737"/>
    </source>
</evidence>
<dbReference type="NCBIfam" id="TIGR00756">
    <property type="entry name" value="PPR"/>
    <property type="match status" value="1"/>
</dbReference>
<accession>A0A565ASU5</accession>
<dbReference type="InterPro" id="IPR011990">
    <property type="entry name" value="TPR-like_helical_dom_sf"/>
</dbReference>
<keyword evidence="3" id="KW-1185">Reference proteome</keyword>
<gene>
    <name evidence="2" type="ORF">ANE_LOCUS2605</name>
</gene>
<dbReference type="Gene3D" id="1.25.40.10">
    <property type="entry name" value="Tetratricopeptide repeat domain"/>
    <property type="match status" value="1"/>
</dbReference>
<evidence type="ECO:0008006" key="4">
    <source>
        <dbReference type="Google" id="ProtNLM"/>
    </source>
</evidence>
<dbReference type="Proteomes" id="UP000489600">
    <property type="component" value="Unassembled WGS sequence"/>
</dbReference>
<reference evidence="2" key="1">
    <citation type="submission" date="2019-07" db="EMBL/GenBank/DDBJ databases">
        <authorList>
            <person name="Dittberner H."/>
        </authorList>
    </citation>
    <scope>NUCLEOTIDE SEQUENCE [LARGE SCALE GENOMIC DNA]</scope>
</reference>
<dbReference type="InterPro" id="IPR002885">
    <property type="entry name" value="PPR_rpt"/>
</dbReference>
<dbReference type="OrthoDB" id="1899990at2759"/>
<sequence>MAPLFENQYKLLARAGNRMQEIIVEASLSKEEMKSTIIFMRDAIGQVIEAECIFNQMKMAGCKPDVIAYTSMLHAYNASGIYHEGMAVKNCNKMFSMDLNSLGMVLFPQKSGKRLVNSFWKWKQMESIQILLRVQL</sequence>
<evidence type="ECO:0000313" key="2">
    <source>
        <dbReference type="EMBL" id="VVA92160.1"/>
    </source>
</evidence>
<proteinExistence type="predicted"/>
<dbReference type="PANTHER" id="PTHR47600">
    <property type="entry name" value="NUCLEIC ACID-BINDING, OB-FOLD-LIKE PROTEIN"/>
    <property type="match status" value="1"/>
</dbReference>